<dbReference type="EMBL" id="CAUYUJ010017359">
    <property type="protein sequence ID" value="CAK0874097.1"/>
    <property type="molecule type" value="Genomic_DNA"/>
</dbReference>
<organism evidence="1 2">
    <name type="scientific">Prorocentrum cordatum</name>
    <dbReference type="NCBI Taxonomy" id="2364126"/>
    <lineage>
        <taxon>Eukaryota</taxon>
        <taxon>Sar</taxon>
        <taxon>Alveolata</taxon>
        <taxon>Dinophyceae</taxon>
        <taxon>Prorocentrales</taxon>
        <taxon>Prorocentraceae</taxon>
        <taxon>Prorocentrum</taxon>
    </lineage>
</organism>
<evidence type="ECO:0000313" key="2">
    <source>
        <dbReference type="Proteomes" id="UP001189429"/>
    </source>
</evidence>
<comment type="caution">
    <text evidence="1">The sequence shown here is derived from an EMBL/GenBank/DDBJ whole genome shotgun (WGS) entry which is preliminary data.</text>
</comment>
<protein>
    <submittedName>
        <fullName evidence="1">Uncharacterized protein</fullName>
    </submittedName>
</protein>
<gene>
    <name evidence="1" type="ORF">PCOR1329_LOCUS59112</name>
</gene>
<name>A0ABN9VLA1_9DINO</name>
<reference evidence="1" key="1">
    <citation type="submission" date="2023-10" db="EMBL/GenBank/DDBJ databases">
        <authorList>
            <person name="Chen Y."/>
            <person name="Shah S."/>
            <person name="Dougan E. K."/>
            <person name="Thang M."/>
            <person name="Chan C."/>
        </authorList>
    </citation>
    <scope>NUCLEOTIDE SEQUENCE [LARGE SCALE GENOMIC DNA]</scope>
</reference>
<feature type="non-terminal residue" evidence="1">
    <location>
        <position position="1"/>
    </location>
</feature>
<dbReference type="Proteomes" id="UP001189429">
    <property type="component" value="Unassembled WGS sequence"/>
</dbReference>
<proteinExistence type="predicted"/>
<sequence>AAQVTDVAPSTVPKHFSEYLGAHCRSPRAEPFRAWPGVAERVDMRANWKRLPNDFFTDRVDAIIDNIVVQIPAYARAKTHGLQKHFPELKGNEHRVNAGATANAAAAIIKGKIRACHYSTKRWCGSAACDFYAK</sequence>
<keyword evidence="2" id="KW-1185">Reference proteome</keyword>
<accession>A0ABN9VLA1</accession>
<feature type="non-terminal residue" evidence="1">
    <location>
        <position position="134"/>
    </location>
</feature>
<evidence type="ECO:0000313" key="1">
    <source>
        <dbReference type="EMBL" id="CAK0874097.1"/>
    </source>
</evidence>